<feature type="region of interest" description="Disordered" evidence="1">
    <location>
        <begin position="24"/>
        <end position="50"/>
    </location>
</feature>
<dbReference type="HOGENOM" id="CLU_3125251_0_0_1"/>
<keyword evidence="3" id="KW-1185">Reference proteome</keyword>
<organism evidence="3">
    <name type="scientific">Hypocrea jecorina (strain QM6a)</name>
    <name type="common">Trichoderma reesei</name>
    <dbReference type="NCBI Taxonomy" id="431241"/>
    <lineage>
        <taxon>Eukaryota</taxon>
        <taxon>Fungi</taxon>
        <taxon>Dikarya</taxon>
        <taxon>Ascomycota</taxon>
        <taxon>Pezizomycotina</taxon>
        <taxon>Sordariomycetes</taxon>
        <taxon>Hypocreomycetidae</taxon>
        <taxon>Hypocreales</taxon>
        <taxon>Hypocreaceae</taxon>
        <taxon>Trichoderma</taxon>
    </lineage>
</organism>
<dbReference type="KEGG" id="tre:TRIREDRAFT_112682"/>
<evidence type="ECO:0000313" key="3">
    <source>
        <dbReference type="Proteomes" id="UP000008984"/>
    </source>
</evidence>
<sequence length="50" mass="5764">MPYYNKRKIKAFIYLSKKGLSIKKHACGNRRSSSRDSSRDSSRGIVETKN</sequence>
<reference evidence="2 3" key="1">
    <citation type="journal article" date="2008" name="Nat. Biotechnol.">
        <title>Genome sequencing and analysis of the biomass-degrading fungus Trichoderma reesei (syn. Hypocrea jecorina).</title>
        <authorList>
            <person name="Martinez D."/>
            <person name="Berka R.M."/>
            <person name="Henrissat B."/>
            <person name="Saloheimo M."/>
            <person name="Arvas M."/>
            <person name="Baker S.E."/>
            <person name="Chapman J."/>
            <person name="Chertkov O."/>
            <person name="Coutinho P.M."/>
            <person name="Cullen D."/>
            <person name="Danchin E.G."/>
            <person name="Grigoriev I.V."/>
            <person name="Harris P."/>
            <person name="Jackson M."/>
            <person name="Kubicek C.P."/>
            <person name="Han C.S."/>
            <person name="Ho I."/>
            <person name="Larrondo L.F."/>
            <person name="de Leon A.L."/>
            <person name="Magnuson J.K."/>
            <person name="Merino S."/>
            <person name="Misra M."/>
            <person name="Nelson B."/>
            <person name="Putnam N."/>
            <person name="Robbertse B."/>
            <person name="Salamov A.A."/>
            <person name="Schmoll M."/>
            <person name="Terry A."/>
            <person name="Thayer N."/>
            <person name="Westerholm-Parvinen A."/>
            <person name="Schoch C.L."/>
            <person name="Yao J."/>
            <person name="Barabote R."/>
            <person name="Nelson M.A."/>
            <person name="Detter C."/>
            <person name="Bruce D."/>
            <person name="Kuske C.R."/>
            <person name="Xie G."/>
            <person name="Richardson P."/>
            <person name="Rokhsar D.S."/>
            <person name="Lucas S.M."/>
            <person name="Rubin E.M."/>
            <person name="Dunn-Coleman N."/>
            <person name="Ward M."/>
            <person name="Brettin T.S."/>
        </authorList>
    </citation>
    <scope>NUCLEOTIDE SEQUENCE [LARGE SCALE GENOMIC DNA]</scope>
    <source>
        <strain evidence="2 3">QM6a</strain>
    </source>
</reference>
<dbReference type="VEuPathDB" id="FungiDB:TRIREDRAFT_112682"/>
<accession>G0RXP7</accession>
<feature type="compositionally biased region" description="Basic and acidic residues" evidence="1">
    <location>
        <begin position="33"/>
        <end position="50"/>
    </location>
</feature>
<dbReference type="EMBL" id="GL985113">
    <property type="protein sequence ID" value="EGR44046.1"/>
    <property type="molecule type" value="Genomic_DNA"/>
</dbReference>
<dbReference type="RefSeq" id="XP_006970014.1">
    <property type="nucleotide sequence ID" value="XM_006969952.1"/>
</dbReference>
<proteinExistence type="predicted"/>
<dbReference type="GeneID" id="18482639"/>
<dbReference type="AlphaFoldDB" id="G0RXP7"/>
<name>G0RXP7_HYPJQ</name>
<dbReference type="Proteomes" id="UP000008984">
    <property type="component" value="Unassembled WGS sequence"/>
</dbReference>
<evidence type="ECO:0000313" key="2">
    <source>
        <dbReference type="EMBL" id="EGR44046.1"/>
    </source>
</evidence>
<protein>
    <submittedName>
        <fullName evidence="2">Predicted protein</fullName>
    </submittedName>
</protein>
<evidence type="ECO:0000256" key="1">
    <source>
        <dbReference type="SAM" id="MobiDB-lite"/>
    </source>
</evidence>
<gene>
    <name evidence="2" type="ORF">TRIREDRAFT_112682</name>
</gene>